<protein>
    <submittedName>
        <fullName evidence="8">DNA repair protein RadC</fullName>
    </submittedName>
</protein>
<comment type="similarity">
    <text evidence="1">Belongs to the UPF0758 family.</text>
</comment>
<dbReference type="AlphaFoldDB" id="A0A9X6VGY6"/>
<keyword evidence="6" id="KW-0482">Metalloprotease</keyword>
<comment type="caution">
    <text evidence="8">The sequence shown here is derived from an EMBL/GenBank/DDBJ whole genome shotgun (WGS) entry which is preliminary data.</text>
</comment>
<evidence type="ECO:0000256" key="2">
    <source>
        <dbReference type="ARBA" id="ARBA00022670"/>
    </source>
</evidence>
<proteinExistence type="inferred from homology"/>
<evidence type="ECO:0000259" key="7">
    <source>
        <dbReference type="PROSITE" id="PS50249"/>
    </source>
</evidence>
<dbReference type="PANTHER" id="PTHR30471:SF3">
    <property type="entry name" value="UPF0758 PROTEIN YEES-RELATED"/>
    <property type="match status" value="1"/>
</dbReference>
<name>A0A9X6VGY6_BACCE</name>
<dbReference type="Pfam" id="PF04002">
    <property type="entry name" value="RadC"/>
    <property type="match status" value="1"/>
</dbReference>
<evidence type="ECO:0000256" key="4">
    <source>
        <dbReference type="ARBA" id="ARBA00022801"/>
    </source>
</evidence>
<accession>A0A9X6VGY6</accession>
<dbReference type="EMBL" id="NTRC01000025">
    <property type="protein sequence ID" value="PFD17773.1"/>
    <property type="molecule type" value="Genomic_DNA"/>
</dbReference>
<dbReference type="PROSITE" id="PS50249">
    <property type="entry name" value="MPN"/>
    <property type="match status" value="1"/>
</dbReference>
<dbReference type="CDD" id="cd08071">
    <property type="entry name" value="MPN_DUF2466"/>
    <property type="match status" value="1"/>
</dbReference>
<dbReference type="InterPro" id="IPR020891">
    <property type="entry name" value="UPF0758_CS"/>
</dbReference>
<dbReference type="PANTHER" id="PTHR30471">
    <property type="entry name" value="DNA REPAIR PROTEIN RADC"/>
    <property type="match status" value="1"/>
</dbReference>
<reference evidence="8 9" key="1">
    <citation type="submission" date="2017-09" db="EMBL/GenBank/DDBJ databases">
        <title>Large-scale bioinformatics analysis of Bacillus genomes uncovers conserved roles of natural products in bacterial physiology.</title>
        <authorList>
            <consortium name="Agbiome Team Llc"/>
            <person name="Bleich R.M."/>
            <person name="Kirk G.J."/>
            <person name="Santa Maria K.C."/>
            <person name="Allen S.E."/>
            <person name="Farag S."/>
            <person name="Shank E.A."/>
            <person name="Bowers A."/>
        </authorList>
    </citation>
    <scope>NUCLEOTIDE SEQUENCE [LARGE SCALE GENOMIC DNA]</scope>
    <source>
        <strain evidence="8 9">AFS024404</strain>
    </source>
</reference>
<evidence type="ECO:0000313" key="8">
    <source>
        <dbReference type="EMBL" id="PFD17773.1"/>
    </source>
</evidence>
<dbReference type="InterPro" id="IPR037518">
    <property type="entry name" value="MPN"/>
</dbReference>
<dbReference type="GO" id="GO:0046872">
    <property type="term" value="F:metal ion binding"/>
    <property type="evidence" value="ECO:0007669"/>
    <property type="project" value="UniProtKB-KW"/>
</dbReference>
<dbReference type="SUPFAM" id="SSF102712">
    <property type="entry name" value="JAB1/MPN domain"/>
    <property type="match status" value="1"/>
</dbReference>
<keyword evidence="2" id="KW-0645">Protease</keyword>
<dbReference type="Gene3D" id="3.40.140.10">
    <property type="entry name" value="Cytidine Deaminase, domain 2"/>
    <property type="match status" value="1"/>
</dbReference>
<dbReference type="GO" id="GO:0008237">
    <property type="term" value="F:metallopeptidase activity"/>
    <property type="evidence" value="ECO:0007669"/>
    <property type="project" value="UniProtKB-KW"/>
</dbReference>
<dbReference type="GO" id="GO:0006508">
    <property type="term" value="P:proteolysis"/>
    <property type="evidence" value="ECO:0007669"/>
    <property type="project" value="UniProtKB-KW"/>
</dbReference>
<dbReference type="InterPro" id="IPR025657">
    <property type="entry name" value="RadC_JAB"/>
</dbReference>
<dbReference type="InterPro" id="IPR001405">
    <property type="entry name" value="UPF0758"/>
</dbReference>
<keyword evidence="4" id="KW-0378">Hydrolase</keyword>
<evidence type="ECO:0000256" key="5">
    <source>
        <dbReference type="ARBA" id="ARBA00022833"/>
    </source>
</evidence>
<gene>
    <name evidence="8" type="ORF">CN263_24775</name>
</gene>
<dbReference type="Proteomes" id="UP000219743">
    <property type="component" value="Unassembled WGS sequence"/>
</dbReference>
<feature type="domain" description="MPN" evidence="7">
    <location>
        <begin position="27"/>
        <end position="149"/>
    </location>
</feature>
<keyword evidence="5" id="KW-0862">Zinc</keyword>
<keyword evidence="3" id="KW-0479">Metal-binding</keyword>
<evidence type="ECO:0000313" key="9">
    <source>
        <dbReference type="Proteomes" id="UP000219743"/>
    </source>
</evidence>
<organism evidence="8 9">
    <name type="scientific">Bacillus cereus</name>
    <dbReference type="NCBI Taxonomy" id="1396"/>
    <lineage>
        <taxon>Bacteria</taxon>
        <taxon>Bacillati</taxon>
        <taxon>Bacillota</taxon>
        <taxon>Bacilli</taxon>
        <taxon>Bacillales</taxon>
        <taxon>Bacillaceae</taxon>
        <taxon>Bacillus</taxon>
        <taxon>Bacillus cereus group</taxon>
    </lineage>
</organism>
<evidence type="ECO:0000256" key="3">
    <source>
        <dbReference type="ARBA" id="ARBA00022723"/>
    </source>
</evidence>
<evidence type="ECO:0000256" key="1">
    <source>
        <dbReference type="ARBA" id="ARBA00010243"/>
    </source>
</evidence>
<sequence length="149" mass="17157">METVYEVLKIKQVGRKKKWKFDFDQQQIKSPEIAAEVARHYIGDEDREVFFVICLDTKNNINAIHRVHVGSINASVIHPREIFKCSLLNNSFSVMFFHNHPSGDPTPSPQDIEVTKRLKECGLILGVEVLDHIIIGKHRFVSLREKGHL</sequence>
<evidence type="ECO:0000256" key="6">
    <source>
        <dbReference type="ARBA" id="ARBA00023049"/>
    </source>
</evidence>
<dbReference type="PROSITE" id="PS01302">
    <property type="entry name" value="UPF0758"/>
    <property type="match status" value="1"/>
</dbReference>